<evidence type="ECO:0000313" key="3">
    <source>
        <dbReference type="Proteomes" id="UP001595824"/>
    </source>
</evidence>
<dbReference type="InterPro" id="IPR002931">
    <property type="entry name" value="Transglutaminase-like"/>
</dbReference>
<name>A0ABV8TFU9_9ACTN</name>
<reference evidence="3" key="1">
    <citation type="journal article" date="2019" name="Int. J. Syst. Evol. Microbiol.">
        <title>The Global Catalogue of Microorganisms (GCM) 10K type strain sequencing project: providing services to taxonomists for standard genome sequencing and annotation.</title>
        <authorList>
            <consortium name="The Broad Institute Genomics Platform"/>
            <consortium name="The Broad Institute Genome Sequencing Center for Infectious Disease"/>
            <person name="Wu L."/>
            <person name="Ma J."/>
        </authorList>
    </citation>
    <scope>NUCLEOTIDE SEQUENCE [LARGE SCALE GENOMIC DNA]</scope>
    <source>
        <strain evidence="3">PCU 347</strain>
    </source>
</reference>
<proteinExistence type="predicted"/>
<dbReference type="SUPFAM" id="SSF54001">
    <property type="entry name" value="Cysteine proteinases"/>
    <property type="match status" value="1"/>
</dbReference>
<evidence type="ECO:0000259" key="1">
    <source>
        <dbReference type="Pfam" id="PF01841"/>
    </source>
</evidence>
<accession>A0ABV8TFU9</accession>
<keyword evidence="3" id="KW-1185">Reference proteome</keyword>
<dbReference type="Pfam" id="PF01841">
    <property type="entry name" value="Transglut_core"/>
    <property type="match status" value="1"/>
</dbReference>
<organism evidence="2 3">
    <name type="scientific">Streptomyces andamanensis</name>
    <dbReference type="NCBI Taxonomy" id="1565035"/>
    <lineage>
        <taxon>Bacteria</taxon>
        <taxon>Bacillati</taxon>
        <taxon>Actinomycetota</taxon>
        <taxon>Actinomycetes</taxon>
        <taxon>Kitasatosporales</taxon>
        <taxon>Streptomycetaceae</taxon>
        <taxon>Streptomyces</taxon>
    </lineage>
</organism>
<dbReference type="Gene3D" id="3.10.620.30">
    <property type="match status" value="1"/>
</dbReference>
<dbReference type="Proteomes" id="UP001595824">
    <property type="component" value="Unassembled WGS sequence"/>
</dbReference>
<protein>
    <submittedName>
        <fullName evidence="2">Transglutaminase-like domain-containing protein</fullName>
    </submittedName>
</protein>
<dbReference type="InterPro" id="IPR038765">
    <property type="entry name" value="Papain-like_cys_pep_sf"/>
</dbReference>
<gene>
    <name evidence="2" type="ORF">ACFPC0_16400</name>
</gene>
<evidence type="ECO:0000313" key="2">
    <source>
        <dbReference type="EMBL" id="MFC4329357.1"/>
    </source>
</evidence>
<dbReference type="EMBL" id="JBHSDP010000015">
    <property type="protein sequence ID" value="MFC4329357.1"/>
    <property type="molecule type" value="Genomic_DNA"/>
</dbReference>
<comment type="caution">
    <text evidence="2">The sequence shown here is derived from an EMBL/GenBank/DDBJ whole genome shotgun (WGS) entry which is preliminary data.</text>
</comment>
<dbReference type="RefSeq" id="WP_381739824.1">
    <property type="nucleotide sequence ID" value="NZ_JBHSDP010000015.1"/>
</dbReference>
<sequence>MDQTYLQTYLRQTPYSDPGALDVRALPRDPGRLAGLVRDLIIHRGEGERFGWTVPRDRLHHDAETRYVTGILRLLAERGAAPLTEPRPPAERFVGTCRDFALLHCALLRATGTPARVRCGFATYFEDGCFADHWVTEFRTPRGTWRLADTQLHHTYTGLDFDPVDVPRDRFLVAADAWRACRSGRADPRRFGVIGLDGISGLWFVGADLLRDLAALNGVELLPWDMWGPGAADDSALDAAHLALLDTVAAARSEAELRELYAREARLTVPEVITSYTTHTGVREVTLRSAPRV</sequence>
<feature type="domain" description="Transglutaminase-like" evidence="1">
    <location>
        <begin position="94"/>
        <end position="149"/>
    </location>
</feature>